<dbReference type="KEGG" id="dca:Desca_1173"/>
<dbReference type="eggNOG" id="ENOG502ZT4E">
    <property type="taxonomic scope" value="Bacteria"/>
</dbReference>
<sequence length="92" mass="10441">MNGTSKCGKCARRDDCQIRESLNEIIREAIKLAENEVRQLTPKQIDYMIVTDMAIIPINCHQFMCRDNVRKMEPTTDKGNLFSLGILAPTAI</sequence>
<evidence type="ECO:0000313" key="1">
    <source>
        <dbReference type="EMBL" id="AEF94037.1"/>
    </source>
</evidence>
<proteinExistence type="predicted"/>
<keyword evidence="2" id="KW-1185">Reference proteome</keyword>
<protein>
    <submittedName>
        <fullName evidence="1">Uncharacterized protein</fullName>
    </submittedName>
</protein>
<dbReference type="Proteomes" id="UP000009226">
    <property type="component" value="Chromosome"/>
</dbReference>
<name>F6B3K8_DESCC</name>
<dbReference type="AlphaFoldDB" id="F6B3K8"/>
<dbReference type="HOGENOM" id="CLU_2422165_0_0_9"/>
<gene>
    <name evidence="1" type="ordered locus">Desca_1173</name>
</gene>
<reference evidence="1 2" key="1">
    <citation type="submission" date="2011-05" db="EMBL/GenBank/DDBJ databases">
        <title>Complete sequence of Desulfotomaculum carboxydivorans CO-1-SRB.</title>
        <authorList>
            <consortium name="US DOE Joint Genome Institute"/>
            <person name="Lucas S."/>
            <person name="Han J."/>
            <person name="Lapidus A."/>
            <person name="Cheng J.-F."/>
            <person name="Goodwin L."/>
            <person name="Pitluck S."/>
            <person name="Peters L."/>
            <person name="Mikhailova N."/>
            <person name="Lu M."/>
            <person name="Han C."/>
            <person name="Tapia R."/>
            <person name="Land M."/>
            <person name="Hauser L."/>
            <person name="Kyrpides N."/>
            <person name="Ivanova N."/>
            <person name="Pagani I."/>
            <person name="Stams A."/>
            <person name="Plugge C."/>
            <person name="Muyzer G."/>
            <person name="Kuever J."/>
            <person name="Parshina S."/>
            <person name="Ivanova A."/>
            <person name="Nazina T."/>
            <person name="Woyke T."/>
        </authorList>
    </citation>
    <scope>NUCLEOTIDE SEQUENCE [LARGE SCALE GENOMIC DNA]</scope>
    <source>
        <strain evidence="2">DSM 14880 / VKM B-2319 / CO-1-SRB</strain>
    </source>
</reference>
<accession>F6B3K8</accession>
<organism evidence="1 2">
    <name type="scientific">Desulfotomaculum nigrificans (strain DSM 14880 / VKM B-2319 / CO-1-SRB)</name>
    <name type="common">Desulfotomaculum carboxydivorans</name>
    <dbReference type="NCBI Taxonomy" id="868595"/>
    <lineage>
        <taxon>Bacteria</taxon>
        <taxon>Bacillati</taxon>
        <taxon>Bacillota</taxon>
        <taxon>Clostridia</taxon>
        <taxon>Eubacteriales</taxon>
        <taxon>Desulfotomaculaceae</taxon>
        <taxon>Desulfotomaculum</taxon>
    </lineage>
</organism>
<evidence type="ECO:0000313" key="2">
    <source>
        <dbReference type="Proteomes" id="UP000009226"/>
    </source>
</evidence>
<dbReference type="EMBL" id="CP002736">
    <property type="protein sequence ID" value="AEF94037.1"/>
    <property type="molecule type" value="Genomic_DNA"/>
</dbReference>